<evidence type="ECO:0000313" key="6">
    <source>
        <dbReference type="EMBL" id="KCW45610.1"/>
    </source>
</evidence>
<feature type="signal peptide" evidence="4">
    <location>
        <begin position="1"/>
        <end position="22"/>
    </location>
</feature>
<dbReference type="CDD" id="cd00042">
    <property type="entry name" value="CY"/>
    <property type="match status" value="1"/>
</dbReference>
<dbReference type="OrthoDB" id="1908104at2759"/>
<dbReference type="PROSITE" id="PS00287">
    <property type="entry name" value="CYSTATIN"/>
    <property type="match status" value="1"/>
</dbReference>
<dbReference type="OMA" id="HRGIHKM"/>
<dbReference type="MEROPS" id="I25.054"/>
<dbReference type="FunCoup" id="A0A058ZX43">
    <property type="interactions" value="1"/>
</dbReference>
<evidence type="ECO:0000256" key="3">
    <source>
        <dbReference type="SAM" id="MobiDB-lite"/>
    </source>
</evidence>
<dbReference type="InterPro" id="IPR046350">
    <property type="entry name" value="Cystatin_sf"/>
</dbReference>
<dbReference type="Gramene" id="KCW45610">
    <property type="protein sequence ID" value="KCW45610"/>
    <property type="gene ID" value="EUGRSUZ_L00642"/>
</dbReference>
<dbReference type="SMART" id="SM00043">
    <property type="entry name" value="CY"/>
    <property type="match status" value="1"/>
</dbReference>
<keyword evidence="1" id="KW-0646">Protease inhibitor</keyword>
<reference evidence="6" key="1">
    <citation type="submission" date="2013-07" db="EMBL/GenBank/DDBJ databases">
        <title>The genome of Eucalyptus grandis.</title>
        <authorList>
            <person name="Schmutz J."/>
            <person name="Hayes R."/>
            <person name="Myburg A."/>
            <person name="Tuskan G."/>
            <person name="Grattapaglia D."/>
            <person name="Rokhsar D.S."/>
        </authorList>
    </citation>
    <scope>NUCLEOTIDE SEQUENCE</scope>
    <source>
        <tissue evidence="6">Leaf extractions</tissue>
    </source>
</reference>
<protein>
    <recommendedName>
        <fullName evidence="5">Cystatin domain-containing protein</fullName>
    </recommendedName>
</protein>
<dbReference type="PANTHER" id="PTHR47373">
    <property type="entry name" value="CYSTEINE PROTEINASE INHIBITOR 2"/>
    <property type="match status" value="1"/>
</dbReference>
<name>A0A058ZX43_EUCGR</name>
<dbReference type="SUPFAM" id="SSF54403">
    <property type="entry name" value="Cystatin/monellin"/>
    <property type="match status" value="1"/>
</dbReference>
<organism evidence="6">
    <name type="scientific">Eucalyptus grandis</name>
    <name type="common">Flooded gum</name>
    <dbReference type="NCBI Taxonomy" id="71139"/>
    <lineage>
        <taxon>Eukaryota</taxon>
        <taxon>Viridiplantae</taxon>
        <taxon>Streptophyta</taxon>
        <taxon>Embryophyta</taxon>
        <taxon>Tracheophyta</taxon>
        <taxon>Spermatophyta</taxon>
        <taxon>Magnoliopsida</taxon>
        <taxon>eudicotyledons</taxon>
        <taxon>Gunneridae</taxon>
        <taxon>Pentapetalae</taxon>
        <taxon>rosids</taxon>
        <taxon>malvids</taxon>
        <taxon>Myrtales</taxon>
        <taxon>Myrtaceae</taxon>
        <taxon>Myrtoideae</taxon>
        <taxon>Eucalypteae</taxon>
        <taxon>Eucalyptus</taxon>
    </lineage>
</organism>
<evidence type="ECO:0000256" key="1">
    <source>
        <dbReference type="ARBA" id="ARBA00022690"/>
    </source>
</evidence>
<dbReference type="AlphaFoldDB" id="A0A058ZX43"/>
<dbReference type="PANTHER" id="PTHR47373:SF1">
    <property type="entry name" value="CYSTEINE PROTEINASE INHIBITOR 2"/>
    <property type="match status" value="1"/>
</dbReference>
<dbReference type="InterPro" id="IPR018073">
    <property type="entry name" value="Prot_inh_cystat_CS"/>
</dbReference>
<keyword evidence="2" id="KW-0789">Thiol protease inhibitor</keyword>
<dbReference type="Pfam" id="PF16845">
    <property type="entry name" value="SQAPI"/>
    <property type="match status" value="1"/>
</dbReference>
<evidence type="ECO:0000256" key="4">
    <source>
        <dbReference type="SAM" id="SignalP"/>
    </source>
</evidence>
<feature type="compositionally biased region" description="Gly residues" evidence="3">
    <location>
        <begin position="131"/>
        <end position="146"/>
    </location>
</feature>
<dbReference type="EMBL" id="KK198792">
    <property type="protein sequence ID" value="KCW45610.1"/>
    <property type="molecule type" value="Genomic_DNA"/>
</dbReference>
<feature type="domain" description="Cystatin" evidence="5">
    <location>
        <begin position="27"/>
        <end position="131"/>
    </location>
</feature>
<dbReference type="GO" id="GO:0004869">
    <property type="term" value="F:cysteine-type endopeptidase inhibitor activity"/>
    <property type="evidence" value="ECO:0007669"/>
    <property type="project" value="UniProtKB-KW"/>
</dbReference>
<sequence length="146" mass="15498">MASSVLFLITLTALSLLAAVSGGYVGPRVGGRTAVPDVRSNQEVQDLGRYSVEEYNRMQRWQRGGGGGRGGGDNGEIVFGEVVGAERQVVAGIKYYLKIEGMQRGARKVFESVVVVRPWVRSKELVTFGPSRGGDGGSSKSGLSGF</sequence>
<gene>
    <name evidence="6" type="ORF">EUGRSUZ_L00642</name>
</gene>
<proteinExistence type="predicted"/>
<accession>A0A058ZX43</accession>
<evidence type="ECO:0000259" key="5">
    <source>
        <dbReference type="SMART" id="SM00043"/>
    </source>
</evidence>
<feature type="region of interest" description="Disordered" evidence="3">
    <location>
        <begin position="127"/>
        <end position="146"/>
    </location>
</feature>
<dbReference type="InParanoid" id="A0A058ZX43"/>
<dbReference type="KEGG" id="egr:104428687"/>
<dbReference type="Gene3D" id="3.10.450.10">
    <property type="match status" value="1"/>
</dbReference>
<dbReference type="eggNOG" id="ENOG502S4YZ">
    <property type="taxonomic scope" value="Eukaryota"/>
</dbReference>
<keyword evidence="4" id="KW-0732">Signal</keyword>
<dbReference type="InterPro" id="IPR000010">
    <property type="entry name" value="Cystatin_dom"/>
</dbReference>
<evidence type="ECO:0000256" key="2">
    <source>
        <dbReference type="ARBA" id="ARBA00022704"/>
    </source>
</evidence>
<dbReference type="STRING" id="71139.A0A058ZX43"/>
<feature type="chain" id="PRO_5018630990" description="Cystatin domain-containing protein" evidence="4">
    <location>
        <begin position="23"/>
        <end position="146"/>
    </location>
</feature>